<dbReference type="GO" id="GO:0008237">
    <property type="term" value="F:metallopeptidase activity"/>
    <property type="evidence" value="ECO:0007669"/>
    <property type="project" value="InterPro"/>
</dbReference>
<evidence type="ECO:0000313" key="2">
    <source>
        <dbReference type="Proteomes" id="UP000800035"/>
    </source>
</evidence>
<gene>
    <name evidence="1" type="ORF">CC80DRAFT_549090</name>
</gene>
<proteinExistence type="predicted"/>
<accession>A0A6A5TUQ4</accession>
<dbReference type="Gene3D" id="3.40.390.10">
    <property type="entry name" value="Collagenase (Catalytic Domain)"/>
    <property type="match status" value="1"/>
</dbReference>
<dbReference type="OrthoDB" id="4585232at2759"/>
<dbReference type="Proteomes" id="UP000800035">
    <property type="component" value="Unassembled WGS sequence"/>
</dbReference>
<evidence type="ECO:0008006" key="3">
    <source>
        <dbReference type="Google" id="ProtNLM"/>
    </source>
</evidence>
<sequence length="287" mass="32818">MAKRASERLKSATDTDFENVFEQVMKMKKSDNGDKGFAYVKGVFDDIASWTKVTDEPHVFDTIKKADIRIFCDNDKMAPVGTVTTRNLKEKVLGDERWTPNGEGHWDFKNDMKIPDKPDCLVDRPAQAYTNLRPLPAPPSRNSRSGQNPQRIVISNLDFNTREIWKLSNLLSVTLLHEFVHASTEGAVIDTPKGHCYGWDNVINERPEDARRNAENYAFLGLWAAVADFSRGGYTMSRVQVPDAITDPKERADKEKEMRQRTRRGRMIRYTDITTRAIRSVAKFFKA</sequence>
<name>A0A6A5TUQ4_9PLEO</name>
<dbReference type="InterPro" id="IPR024079">
    <property type="entry name" value="MetalloPept_cat_dom_sf"/>
</dbReference>
<dbReference type="EMBL" id="ML976993">
    <property type="protein sequence ID" value="KAF1956034.1"/>
    <property type="molecule type" value="Genomic_DNA"/>
</dbReference>
<evidence type="ECO:0000313" key="1">
    <source>
        <dbReference type="EMBL" id="KAF1956034.1"/>
    </source>
</evidence>
<dbReference type="AlphaFoldDB" id="A0A6A5TUQ4"/>
<keyword evidence="2" id="KW-1185">Reference proteome</keyword>
<protein>
    <recommendedName>
        <fullName evidence="3">Lysine-specific metallo-endopeptidase domain-containing protein</fullName>
    </recommendedName>
</protein>
<reference evidence="1" key="1">
    <citation type="journal article" date="2020" name="Stud. Mycol.">
        <title>101 Dothideomycetes genomes: a test case for predicting lifestyles and emergence of pathogens.</title>
        <authorList>
            <person name="Haridas S."/>
            <person name="Albert R."/>
            <person name="Binder M."/>
            <person name="Bloem J."/>
            <person name="Labutti K."/>
            <person name="Salamov A."/>
            <person name="Andreopoulos B."/>
            <person name="Baker S."/>
            <person name="Barry K."/>
            <person name="Bills G."/>
            <person name="Bluhm B."/>
            <person name="Cannon C."/>
            <person name="Castanera R."/>
            <person name="Culley D."/>
            <person name="Daum C."/>
            <person name="Ezra D."/>
            <person name="Gonzalez J."/>
            <person name="Henrissat B."/>
            <person name="Kuo A."/>
            <person name="Liang C."/>
            <person name="Lipzen A."/>
            <person name="Lutzoni F."/>
            <person name="Magnuson J."/>
            <person name="Mondo S."/>
            <person name="Nolan M."/>
            <person name="Ohm R."/>
            <person name="Pangilinan J."/>
            <person name="Park H.-J."/>
            <person name="Ramirez L."/>
            <person name="Alfaro M."/>
            <person name="Sun H."/>
            <person name="Tritt A."/>
            <person name="Yoshinaga Y."/>
            <person name="Zwiers L.-H."/>
            <person name="Turgeon B."/>
            <person name="Goodwin S."/>
            <person name="Spatafora J."/>
            <person name="Crous P."/>
            <person name="Grigoriev I."/>
        </authorList>
    </citation>
    <scope>NUCLEOTIDE SEQUENCE</scope>
    <source>
        <strain evidence="1">CBS 675.92</strain>
    </source>
</reference>
<dbReference type="SUPFAM" id="SSF55486">
    <property type="entry name" value="Metalloproteases ('zincins'), catalytic domain"/>
    <property type="match status" value="1"/>
</dbReference>
<organism evidence="1 2">
    <name type="scientific">Byssothecium circinans</name>
    <dbReference type="NCBI Taxonomy" id="147558"/>
    <lineage>
        <taxon>Eukaryota</taxon>
        <taxon>Fungi</taxon>
        <taxon>Dikarya</taxon>
        <taxon>Ascomycota</taxon>
        <taxon>Pezizomycotina</taxon>
        <taxon>Dothideomycetes</taxon>
        <taxon>Pleosporomycetidae</taxon>
        <taxon>Pleosporales</taxon>
        <taxon>Massarineae</taxon>
        <taxon>Massarinaceae</taxon>
        <taxon>Byssothecium</taxon>
    </lineage>
</organism>